<organism evidence="2 4">
    <name type="scientific">Flavobacterium tructae</name>
    <dbReference type="NCBI Taxonomy" id="1114873"/>
    <lineage>
        <taxon>Bacteria</taxon>
        <taxon>Pseudomonadati</taxon>
        <taxon>Bacteroidota</taxon>
        <taxon>Flavobacteriia</taxon>
        <taxon>Flavobacteriales</taxon>
        <taxon>Flavobacteriaceae</taxon>
        <taxon>Flavobacterium</taxon>
    </lineage>
</organism>
<comment type="caution">
    <text evidence="2">The sequence shown here is derived from an EMBL/GenBank/DDBJ whole genome shotgun (WGS) entry which is preliminary data.</text>
</comment>
<dbReference type="AlphaFoldDB" id="A0A1S1J4C3"/>
<proteinExistence type="predicted"/>
<evidence type="ECO:0000313" key="3">
    <source>
        <dbReference type="EMBL" id="OXB19532.1"/>
    </source>
</evidence>
<dbReference type="RefSeq" id="WP_070907580.1">
    <property type="nucleotide sequence ID" value="NZ_MIKE01000024.1"/>
</dbReference>
<evidence type="ECO:0000313" key="5">
    <source>
        <dbReference type="Proteomes" id="UP000198319"/>
    </source>
</evidence>
<reference evidence="2" key="1">
    <citation type="submission" date="2016-09" db="EMBL/GenBank/DDBJ databases">
        <authorList>
            <person name="Capua I."/>
            <person name="De Benedictis P."/>
            <person name="Joannis T."/>
            <person name="Lombin L.H."/>
            <person name="Cattoli G."/>
        </authorList>
    </citation>
    <scope>NUCLEOTIDE SEQUENCE [LARGE SCALE GENOMIC DNA]</scope>
    <source>
        <strain evidence="2">MSU</strain>
    </source>
</reference>
<keyword evidence="1" id="KW-0732">Signal</keyword>
<keyword evidence="5" id="KW-1185">Reference proteome</keyword>
<gene>
    <name evidence="3" type="ORF">B0A71_13435</name>
    <name evidence="2" type="ORF">BHE19_11440</name>
</gene>
<evidence type="ECO:0008006" key="6">
    <source>
        <dbReference type="Google" id="ProtNLM"/>
    </source>
</evidence>
<feature type="chain" id="PRO_5010305735" description="DUF4421 domain-containing protein" evidence="1">
    <location>
        <begin position="20"/>
        <end position="314"/>
    </location>
</feature>
<name>A0A1S1J4C3_9FLAO</name>
<dbReference type="STRING" id="1278819.BHE19_11440"/>
<evidence type="ECO:0000313" key="4">
    <source>
        <dbReference type="Proteomes" id="UP000180252"/>
    </source>
</evidence>
<protein>
    <recommendedName>
        <fullName evidence="6">DUF4421 domain-containing protein</fullName>
    </recommendedName>
</protein>
<evidence type="ECO:0000256" key="1">
    <source>
        <dbReference type="SAM" id="SignalP"/>
    </source>
</evidence>
<sequence length="314" mass="35894">MKFYFSLLLIFVFPYFCTAQIDTTYIKPFENKASVRTYLSMKFISLQQETGGDMKRFMPNTPMSLGFGVSVKNTIIDFSYGYGLSFLKDKEKGRTKALDFQIHNYGRKFIIDLFIQKYHGFYTADDADKNIQLYPDLKIQQYGAFGQYVFNNKKFSYKAAFVQNERQLKSAGSFLLGGGVYFSKIGSDSSFVHKSKNSLRNFQFGISGGYAYTWAISKRWFTSGSVTLGANVGTERINDFGKQKIEIYPTFFPRIALGYNKERWSLGMSYLNNSTFSAFSDNNKNNIGLSSGNFQIGAIWRLNTTPFLSKKKPE</sequence>
<reference evidence="4" key="2">
    <citation type="submission" date="2016-09" db="EMBL/GenBank/DDBJ databases">
        <authorList>
            <person name="Chen S."/>
            <person name="Walker E."/>
        </authorList>
    </citation>
    <scope>NUCLEOTIDE SEQUENCE [LARGE SCALE GENOMIC DNA]</scope>
    <source>
        <strain evidence="4">MSU</strain>
    </source>
</reference>
<accession>A0A1S1J4C3</accession>
<dbReference type="Pfam" id="PF14391">
    <property type="entry name" value="DUF4421"/>
    <property type="match status" value="1"/>
</dbReference>
<dbReference type="InterPro" id="IPR025535">
    <property type="entry name" value="DUF4421"/>
</dbReference>
<dbReference type="Proteomes" id="UP000198319">
    <property type="component" value="Unassembled WGS sequence"/>
</dbReference>
<evidence type="ECO:0000313" key="2">
    <source>
        <dbReference type="EMBL" id="OHT44335.1"/>
    </source>
</evidence>
<feature type="signal peptide" evidence="1">
    <location>
        <begin position="1"/>
        <end position="19"/>
    </location>
</feature>
<dbReference type="Proteomes" id="UP000180252">
    <property type="component" value="Unassembled WGS sequence"/>
</dbReference>
<dbReference type="EMBL" id="MUHG01000018">
    <property type="protein sequence ID" value="OXB19532.1"/>
    <property type="molecule type" value="Genomic_DNA"/>
</dbReference>
<reference evidence="3 5" key="3">
    <citation type="submission" date="2016-11" db="EMBL/GenBank/DDBJ databases">
        <title>Whole genomes of Flavobacteriaceae.</title>
        <authorList>
            <person name="Stine C."/>
            <person name="Li C."/>
            <person name="Tadesse D."/>
        </authorList>
    </citation>
    <scope>NUCLEOTIDE SEQUENCE [LARGE SCALE GENOMIC DNA]</scope>
    <source>
        <strain evidence="3 5">ATCC BAA-2541</strain>
    </source>
</reference>
<dbReference type="EMBL" id="MIKE01000024">
    <property type="protein sequence ID" value="OHT44335.1"/>
    <property type="molecule type" value="Genomic_DNA"/>
</dbReference>
<dbReference type="OrthoDB" id="975269at2"/>